<evidence type="ECO:0000313" key="1">
    <source>
        <dbReference type="EMBL" id="KAK5970699.1"/>
    </source>
</evidence>
<dbReference type="EMBL" id="WIXE01018701">
    <property type="protein sequence ID" value="KAK5970699.1"/>
    <property type="molecule type" value="Genomic_DNA"/>
</dbReference>
<gene>
    <name evidence="1" type="ORF">GCK32_013670</name>
</gene>
<protein>
    <submittedName>
        <fullName evidence="1">Uncharacterized protein</fullName>
    </submittedName>
</protein>
<comment type="caution">
    <text evidence="1">The sequence shown here is derived from an EMBL/GenBank/DDBJ whole genome shotgun (WGS) entry which is preliminary data.</text>
</comment>
<dbReference type="Proteomes" id="UP001331761">
    <property type="component" value="Unassembled WGS sequence"/>
</dbReference>
<accession>A0AAN8IZM5</accession>
<sequence>MRQLSDIIKISDAVESDTVQTYYTLDVELLKLPTTNRKLANVAEQARKLRPRMQAMYDILSESRTYMDCSGHSDEDHAAAEEMFMSFLQSSSLCPISEVVPCVSSYCLIIARCMLFNSV</sequence>
<evidence type="ECO:0000313" key="2">
    <source>
        <dbReference type="Proteomes" id="UP001331761"/>
    </source>
</evidence>
<dbReference type="AlphaFoldDB" id="A0AAN8IZM5"/>
<proteinExistence type="predicted"/>
<name>A0AAN8IZM5_TRICO</name>
<keyword evidence="2" id="KW-1185">Reference proteome</keyword>
<reference evidence="1 2" key="1">
    <citation type="submission" date="2019-10" db="EMBL/GenBank/DDBJ databases">
        <title>Assembly and Annotation for the nematode Trichostrongylus colubriformis.</title>
        <authorList>
            <person name="Martin J."/>
        </authorList>
    </citation>
    <scope>NUCLEOTIDE SEQUENCE [LARGE SCALE GENOMIC DNA]</scope>
    <source>
        <strain evidence="1">G859</strain>
        <tissue evidence="1">Whole worm</tissue>
    </source>
</reference>
<organism evidence="1 2">
    <name type="scientific">Trichostrongylus colubriformis</name>
    <name type="common">Black scour worm</name>
    <dbReference type="NCBI Taxonomy" id="6319"/>
    <lineage>
        <taxon>Eukaryota</taxon>
        <taxon>Metazoa</taxon>
        <taxon>Ecdysozoa</taxon>
        <taxon>Nematoda</taxon>
        <taxon>Chromadorea</taxon>
        <taxon>Rhabditida</taxon>
        <taxon>Rhabditina</taxon>
        <taxon>Rhabditomorpha</taxon>
        <taxon>Strongyloidea</taxon>
        <taxon>Trichostrongylidae</taxon>
        <taxon>Trichostrongylus</taxon>
    </lineage>
</organism>